<dbReference type="GO" id="GO:1990904">
    <property type="term" value="C:ribonucleoprotein complex"/>
    <property type="evidence" value="ECO:0007669"/>
    <property type="project" value="UniProtKB-KW"/>
</dbReference>
<protein>
    <submittedName>
        <fullName evidence="2">U3 small nucleolar ribonucleoprotein mpp10</fullName>
    </submittedName>
</protein>
<proteinExistence type="predicted"/>
<name>A0A9Q0LKJ5_ANAIG</name>
<feature type="compositionally biased region" description="Basic and acidic residues" evidence="1">
    <location>
        <begin position="86"/>
        <end position="122"/>
    </location>
</feature>
<feature type="region of interest" description="Disordered" evidence="1">
    <location>
        <begin position="81"/>
        <end position="143"/>
    </location>
</feature>
<keyword evidence="3" id="KW-1185">Reference proteome</keyword>
<accession>A0A9Q0LKJ5</accession>
<dbReference type="Proteomes" id="UP001149090">
    <property type="component" value="Unassembled WGS sequence"/>
</dbReference>
<dbReference type="EMBL" id="JAPDFW010000070">
    <property type="protein sequence ID" value="KAJ5074612.1"/>
    <property type="molecule type" value="Genomic_DNA"/>
</dbReference>
<evidence type="ECO:0000313" key="3">
    <source>
        <dbReference type="Proteomes" id="UP001149090"/>
    </source>
</evidence>
<gene>
    <name evidence="2" type="ORF">M0811_01243</name>
</gene>
<sequence>MSLRNFIVDLFSFCEKQSLTIKEILNNKQLTKQFTDFSNYGIEQLSRIDILITDLLQHIKSNFKICEYQSKKIPREEKYLYQSNQSEKDSSPNIREKSKTNEKDSEKEKDNETESEFEKIEMESDMVESTSETFTEKENEQQNLMSPKEKINIVFDLDWFLYQLIQLLCSVSWQFCTTTYFLQEVIERSINNNSSLWSSEEITTSIKLCIEARKIFWTSAQSFIEKIKMCLMKEGERKALNSNKNFNDFFGSTIFSIENEIKILKPFIEMN</sequence>
<reference evidence="2" key="1">
    <citation type="submission" date="2022-10" db="EMBL/GenBank/DDBJ databases">
        <title>Novel sulphate-reducing endosymbionts in the free-living metamonad Anaeramoeba.</title>
        <authorList>
            <person name="Jerlstrom-Hultqvist J."/>
            <person name="Cepicka I."/>
            <person name="Gallot-Lavallee L."/>
            <person name="Salas-Leiva D."/>
            <person name="Curtis B.A."/>
            <person name="Zahonova K."/>
            <person name="Pipaliya S."/>
            <person name="Dacks J."/>
            <person name="Roger A.J."/>
        </authorList>
    </citation>
    <scope>NUCLEOTIDE SEQUENCE</scope>
    <source>
        <strain evidence="2">BMAN</strain>
    </source>
</reference>
<evidence type="ECO:0000313" key="2">
    <source>
        <dbReference type="EMBL" id="KAJ5074612.1"/>
    </source>
</evidence>
<comment type="caution">
    <text evidence="2">The sequence shown here is derived from an EMBL/GenBank/DDBJ whole genome shotgun (WGS) entry which is preliminary data.</text>
</comment>
<evidence type="ECO:0000256" key="1">
    <source>
        <dbReference type="SAM" id="MobiDB-lite"/>
    </source>
</evidence>
<dbReference type="AlphaFoldDB" id="A0A9Q0LKJ5"/>
<organism evidence="2 3">
    <name type="scientific">Anaeramoeba ignava</name>
    <name type="common">Anaerobic marine amoeba</name>
    <dbReference type="NCBI Taxonomy" id="1746090"/>
    <lineage>
        <taxon>Eukaryota</taxon>
        <taxon>Metamonada</taxon>
        <taxon>Anaeramoebidae</taxon>
        <taxon>Anaeramoeba</taxon>
    </lineage>
</organism>
<keyword evidence="2" id="KW-0687">Ribonucleoprotein</keyword>